<reference evidence="1 2" key="1">
    <citation type="submission" date="2023-05" db="EMBL/GenBank/DDBJ databases">
        <title>Lithophilousrod everest ZFBP1038 complete genpme.</title>
        <authorList>
            <person name="Tian M."/>
        </authorList>
    </citation>
    <scope>NUCLEOTIDE SEQUENCE [LARGE SCALE GENOMIC DNA]</scope>
    <source>
        <strain evidence="1 2">ZFBP1038</strain>
    </source>
</reference>
<evidence type="ECO:0000313" key="2">
    <source>
        <dbReference type="Proteomes" id="UP001209083"/>
    </source>
</evidence>
<sequence>MKPPYSICDLVELRAEPEGTEVDAHMDANRPAYTTRMRKVGPDTWRVAWASDSLTYDTAELLALFPGVTVVHHPKAVA</sequence>
<dbReference type="EMBL" id="CP090958">
    <property type="protein sequence ID" value="WGW12703.1"/>
    <property type="molecule type" value="Genomic_DNA"/>
</dbReference>
<accession>A0ABY8QUP4</accession>
<protein>
    <submittedName>
        <fullName evidence="1">Uncharacterized protein</fullName>
    </submittedName>
</protein>
<gene>
    <name evidence="1" type="ORF">LWF01_02730</name>
</gene>
<proteinExistence type="predicted"/>
<dbReference type="Proteomes" id="UP001209083">
    <property type="component" value="Chromosome"/>
</dbReference>
<keyword evidence="2" id="KW-1185">Reference proteome</keyword>
<evidence type="ECO:0000313" key="1">
    <source>
        <dbReference type="EMBL" id="WGW12703.1"/>
    </source>
</evidence>
<name>A0ABY8QUP4_9MICO</name>
<organism evidence="1 2">
    <name type="scientific">Saxibacter everestensis</name>
    <dbReference type="NCBI Taxonomy" id="2909229"/>
    <lineage>
        <taxon>Bacteria</taxon>
        <taxon>Bacillati</taxon>
        <taxon>Actinomycetota</taxon>
        <taxon>Actinomycetes</taxon>
        <taxon>Micrococcales</taxon>
        <taxon>Brevibacteriaceae</taxon>
        <taxon>Saxibacter</taxon>
    </lineage>
</organism>
<dbReference type="RefSeq" id="WP_349639507.1">
    <property type="nucleotide sequence ID" value="NZ_CP090958.1"/>
</dbReference>